<feature type="signal peptide" evidence="2">
    <location>
        <begin position="1"/>
        <end position="20"/>
    </location>
</feature>
<keyword evidence="4" id="KW-1185">Reference proteome</keyword>
<evidence type="ECO:0000313" key="4">
    <source>
        <dbReference type="Proteomes" id="UP000647587"/>
    </source>
</evidence>
<dbReference type="Proteomes" id="UP000647587">
    <property type="component" value="Unassembled WGS sequence"/>
</dbReference>
<evidence type="ECO:0000313" key="3">
    <source>
        <dbReference type="EMBL" id="GGK42776.1"/>
    </source>
</evidence>
<evidence type="ECO:0000256" key="1">
    <source>
        <dbReference type="ARBA" id="ARBA00022729"/>
    </source>
</evidence>
<gene>
    <name evidence="3" type="ORF">GCM10008955_40720</name>
</gene>
<comment type="caution">
    <text evidence="3">The sequence shown here is derived from an EMBL/GenBank/DDBJ whole genome shotgun (WGS) entry which is preliminary data.</text>
</comment>
<accession>A0ABQ2F2Z7</accession>
<keyword evidence="1 2" id="KW-0732">Signal</keyword>
<name>A0ABQ2F2Z7_9DEIO</name>
<sequence>MKTHIILSGLSLALATTAYAANSPAKQPAKPVVLGTTQLDGQNARLGQTFTVGKQQPINITLLSAAYSTSRVMLGTQMVVPKPNEKLLVLRFTAHNPTKSDTSLYGLRFTAVDAKDVNHVSESAFVRAGTSEEFRASLKPAQKVEVVSVVRVPASGVVPKLIAQRGEGPVVRYDLRGQVKGVPAPFADSKDASGATALVDAPGKLGTVYAMGQYDMKLEEVSFSSEPMLGREVPAGKRYVLATVTMKNAGVDADSPSHYSFDSELVDADGEPVPFWILAKGNRPEEAINRSVKPGEEYRVRLVYIAPDNVNLRSLVLREPNTHGVVFDLKQLK</sequence>
<dbReference type="RefSeq" id="WP_189012094.1">
    <property type="nucleotide sequence ID" value="NZ_BMPP01000035.1"/>
</dbReference>
<protein>
    <recommendedName>
        <fullName evidence="5">DUF4352 domain-containing protein</fullName>
    </recommendedName>
</protein>
<dbReference type="InterPro" id="IPR029050">
    <property type="entry name" value="Immunoprotect_excell_Ig-like"/>
</dbReference>
<organism evidence="3 4">
    <name type="scientific">Deinococcus malanensis</name>
    <dbReference type="NCBI Taxonomy" id="1706855"/>
    <lineage>
        <taxon>Bacteria</taxon>
        <taxon>Thermotogati</taxon>
        <taxon>Deinococcota</taxon>
        <taxon>Deinococci</taxon>
        <taxon>Deinococcales</taxon>
        <taxon>Deinococcaceae</taxon>
        <taxon>Deinococcus</taxon>
    </lineage>
</organism>
<proteinExistence type="predicted"/>
<dbReference type="EMBL" id="BMPP01000035">
    <property type="protein sequence ID" value="GGK42776.1"/>
    <property type="molecule type" value="Genomic_DNA"/>
</dbReference>
<evidence type="ECO:0008006" key="5">
    <source>
        <dbReference type="Google" id="ProtNLM"/>
    </source>
</evidence>
<reference evidence="4" key="1">
    <citation type="journal article" date="2019" name="Int. J. Syst. Evol. Microbiol.">
        <title>The Global Catalogue of Microorganisms (GCM) 10K type strain sequencing project: providing services to taxonomists for standard genome sequencing and annotation.</title>
        <authorList>
            <consortium name="The Broad Institute Genomics Platform"/>
            <consortium name="The Broad Institute Genome Sequencing Center for Infectious Disease"/>
            <person name="Wu L."/>
            <person name="Ma J."/>
        </authorList>
    </citation>
    <scope>NUCLEOTIDE SEQUENCE [LARGE SCALE GENOMIC DNA]</scope>
    <source>
        <strain evidence="4">JCM 30331</strain>
    </source>
</reference>
<feature type="chain" id="PRO_5046181873" description="DUF4352 domain-containing protein" evidence="2">
    <location>
        <begin position="21"/>
        <end position="333"/>
    </location>
</feature>
<evidence type="ECO:0000256" key="2">
    <source>
        <dbReference type="SAM" id="SignalP"/>
    </source>
</evidence>
<dbReference type="Gene3D" id="2.60.40.1240">
    <property type="match status" value="1"/>
</dbReference>